<accession>Q3A8A7</accession>
<sequence length="366" mass="43012">MRLARAHSIRLHTFCDLAWPKKQIWTRDIDKSADREILEVLARKTATPPRRVFAATLRKYEGRVYERLIANSNSPWIMPIGVYHRKRRRFGLQFCPKCLAEDKDPYFRCRWRLAFVTVCEKHRCLLQDRCSQCGEPICFHRTPPDAETIILCPQCGFDLSTIKEQSDGTLTAQASILNLLLRIATTGWVLIPGQGPVYSHLYFAVLRQIIKVLARKKAWEATNLLLRQLSISVRFSDSIKYQHDVELMGLHDRLALVELAWHLLNVWPNNFIQFCRQHQIWSSELLRDMRLGIPFWYWRMVNESLYHPSYGPTDKEILEASKYLRKKGMLLSKRKVSKVLGVREVCRKRKKTKEENLSKNDLSRTF</sequence>
<dbReference type="EMBL" id="CP000142">
    <property type="protein sequence ID" value="ABA87385.1"/>
    <property type="molecule type" value="Genomic_DNA"/>
</dbReference>
<reference evidence="2 3" key="2">
    <citation type="journal article" date="2012" name="BMC Genomics">
        <title>The genome of Pelobacter carbinolicus reveals surprising metabolic capabilities and physiological features.</title>
        <authorList>
            <person name="Aklujkar M."/>
            <person name="Haveman S.A."/>
            <person name="Didonato R.Jr."/>
            <person name="Chertkov O."/>
            <person name="Han C.S."/>
            <person name="Land M.L."/>
            <person name="Brown P."/>
            <person name="Lovley D.R."/>
        </authorList>
    </citation>
    <scope>NUCLEOTIDE SEQUENCE [LARGE SCALE GENOMIC DNA]</scope>
    <source>
        <strain evidence="3">DSM 2380 / NBRC 103641 / GraBd1</strain>
    </source>
</reference>
<protein>
    <recommendedName>
        <fullName evidence="1">TniQ domain-containing protein</fullName>
    </recommendedName>
</protein>
<evidence type="ECO:0000259" key="1">
    <source>
        <dbReference type="Pfam" id="PF06527"/>
    </source>
</evidence>
<evidence type="ECO:0000313" key="3">
    <source>
        <dbReference type="Proteomes" id="UP000002534"/>
    </source>
</evidence>
<feature type="domain" description="TniQ" evidence="1">
    <location>
        <begin position="2"/>
        <end position="126"/>
    </location>
</feature>
<dbReference type="InterPro" id="IPR009492">
    <property type="entry name" value="TniQ"/>
</dbReference>
<dbReference type="Proteomes" id="UP000002534">
    <property type="component" value="Chromosome"/>
</dbReference>
<dbReference type="STRING" id="338963.Pcar_0123"/>
<reference evidence="3" key="1">
    <citation type="submission" date="2005-10" db="EMBL/GenBank/DDBJ databases">
        <title>Complete sequence of Pelobacter carbinolicus DSM 2380.</title>
        <authorList>
            <person name="Copeland A."/>
            <person name="Lucas S."/>
            <person name="Lapidus A."/>
            <person name="Barry K."/>
            <person name="Detter J.C."/>
            <person name="Glavina T."/>
            <person name="Hammon N."/>
            <person name="Israni S."/>
            <person name="Pitluck S."/>
            <person name="Chertkov O."/>
            <person name="Schmutz J."/>
            <person name="Larimer F."/>
            <person name="Land M."/>
            <person name="Kyrpides N."/>
            <person name="Ivanova N."/>
            <person name="Richardson P."/>
        </authorList>
    </citation>
    <scope>NUCLEOTIDE SEQUENCE [LARGE SCALE GENOMIC DNA]</scope>
    <source>
        <strain evidence="3">DSM 2380 / NBRC 103641 / GraBd1</strain>
    </source>
</reference>
<dbReference type="HOGENOM" id="CLU_059693_0_0_7"/>
<organism evidence="2 3">
    <name type="scientific">Syntrophotalea carbinolica (strain DSM 2380 / NBRC 103641 / GraBd1)</name>
    <name type="common">Pelobacter carbinolicus</name>
    <dbReference type="NCBI Taxonomy" id="338963"/>
    <lineage>
        <taxon>Bacteria</taxon>
        <taxon>Pseudomonadati</taxon>
        <taxon>Thermodesulfobacteriota</taxon>
        <taxon>Desulfuromonadia</taxon>
        <taxon>Desulfuromonadales</taxon>
        <taxon>Syntrophotaleaceae</taxon>
        <taxon>Syntrophotalea</taxon>
    </lineage>
</organism>
<dbReference type="KEGG" id="pca:Pcar_0123"/>
<keyword evidence="3" id="KW-1185">Reference proteome</keyword>
<dbReference type="AlphaFoldDB" id="Q3A8A7"/>
<dbReference type="eggNOG" id="ENOG50309MK">
    <property type="taxonomic scope" value="Bacteria"/>
</dbReference>
<dbReference type="Pfam" id="PF06527">
    <property type="entry name" value="TniQ"/>
    <property type="match status" value="1"/>
</dbReference>
<gene>
    <name evidence="2" type="ordered locus">Pcar_0123</name>
</gene>
<proteinExistence type="predicted"/>
<evidence type="ECO:0000313" key="2">
    <source>
        <dbReference type="EMBL" id="ABA87385.1"/>
    </source>
</evidence>
<name>Q3A8A7_SYNC1</name>